<protein>
    <recommendedName>
        <fullName evidence="4">Metal-dependent hydrolase</fullName>
    </recommendedName>
</protein>
<sequence length="314" mass="35465">MTTKTNNITKLVTHDGTFHTDDVFAAAALSLLLAKKKKKFLIIRTRDPRSIADADYVFDVGGVYQASKNRFDHHQASFKEKRKNGLPYSSFGLVWKKFGRQICDGEEVKNYIDKLLVEQIDATDNGLNVFKPITAHAFNYDISSVTASFLPVWGEKKSAKFFRNAVKFTTHILKKEIRQFGALVRAKKIINQAYKGSKNKQIVILKTDIPRYLADIATEEYKNMLYLVFQHKKNWKVLTVRKKAGSFANKKNLPRSWAGLTGRQLQRVTGVLDAVFCHRGLFLAVAKSKAGAIKLAELALLKTSAKGRQVVPRT</sequence>
<evidence type="ECO:0000256" key="1">
    <source>
        <dbReference type="ARBA" id="ARBA00010105"/>
    </source>
</evidence>
<organism evidence="2 3">
    <name type="scientific">Candidatus Nomurabacteria bacterium RIFCSPLOWO2_12_FULL_44_11</name>
    <dbReference type="NCBI Taxonomy" id="1801796"/>
    <lineage>
        <taxon>Bacteria</taxon>
        <taxon>Candidatus Nomuraibacteriota</taxon>
    </lineage>
</organism>
<dbReference type="PANTHER" id="PTHR11215">
    <property type="entry name" value="METAL DEPENDENT HYDROLASE - RELATED"/>
    <property type="match status" value="1"/>
</dbReference>
<comment type="caution">
    <text evidence="2">The sequence shown here is derived from an EMBL/GenBank/DDBJ whole genome shotgun (WGS) entry which is preliminary data.</text>
</comment>
<reference evidence="2 3" key="1">
    <citation type="journal article" date="2016" name="Nat. Commun.">
        <title>Thousands of microbial genomes shed light on interconnected biogeochemical processes in an aquifer system.</title>
        <authorList>
            <person name="Anantharaman K."/>
            <person name="Brown C.T."/>
            <person name="Hug L.A."/>
            <person name="Sharon I."/>
            <person name="Castelle C.J."/>
            <person name="Probst A.J."/>
            <person name="Thomas B.C."/>
            <person name="Singh A."/>
            <person name="Wilkins M.J."/>
            <person name="Karaoz U."/>
            <person name="Brodie E.L."/>
            <person name="Williams K.H."/>
            <person name="Hubbard S.S."/>
            <person name="Banfield J.F."/>
        </authorList>
    </citation>
    <scope>NUCLEOTIDE SEQUENCE [LARGE SCALE GENOMIC DNA]</scope>
</reference>
<comment type="similarity">
    <text evidence="1">Belongs to the MYG1 family.</text>
</comment>
<name>A0A1F6Y6M8_9BACT</name>
<dbReference type="AlphaFoldDB" id="A0A1F6Y6M8"/>
<dbReference type="PANTHER" id="PTHR11215:SF1">
    <property type="entry name" value="MYG1 EXONUCLEASE"/>
    <property type="match status" value="1"/>
</dbReference>
<evidence type="ECO:0000313" key="3">
    <source>
        <dbReference type="Proteomes" id="UP000178645"/>
    </source>
</evidence>
<dbReference type="InterPro" id="IPR003226">
    <property type="entry name" value="MYG1_exonuclease"/>
</dbReference>
<dbReference type="EMBL" id="MFVU01000013">
    <property type="protein sequence ID" value="OGJ02051.1"/>
    <property type="molecule type" value="Genomic_DNA"/>
</dbReference>
<dbReference type="Proteomes" id="UP000178645">
    <property type="component" value="Unassembled WGS sequence"/>
</dbReference>
<gene>
    <name evidence="2" type="ORF">A3G53_03145</name>
</gene>
<proteinExistence type="inferred from homology"/>
<evidence type="ECO:0008006" key="4">
    <source>
        <dbReference type="Google" id="ProtNLM"/>
    </source>
</evidence>
<dbReference type="Pfam" id="PF03690">
    <property type="entry name" value="MYG1_exonuc"/>
    <property type="match status" value="1"/>
</dbReference>
<accession>A0A1F6Y6M8</accession>
<evidence type="ECO:0000313" key="2">
    <source>
        <dbReference type="EMBL" id="OGJ02051.1"/>
    </source>
</evidence>
<dbReference type="GO" id="GO:0005737">
    <property type="term" value="C:cytoplasm"/>
    <property type="evidence" value="ECO:0007669"/>
    <property type="project" value="TreeGrafter"/>
</dbReference>